<keyword evidence="1" id="KW-0812">Transmembrane</keyword>
<dbReference type="EMBL" id="QKMR01000036">
    <property type="protein sequence ID" value="PYG84278.1"/>
    <property type="molecule type" value="Genomic_DNA"/>
</dbReference>
<evidence type="ECO:0000313" key="2">
    <source>
        <dbReference type="EMBL" id="PYG84278.1"/>
    </source>
</evidence>
<feature type="transmembrane region" description="Helical" evidence="1">
    <location>
        <begin position="69"/>
        <end position="90"/>
    </location>
</feature>
<feature type="transmembrane region" description="Helical" evidence="1">
    <location>
        <begin position="96"/>
        <end position="115"/>
    </location>
</feature>
<dbReference type="RefSeq" id="WP_110463630.1">
    <property type="nucleotide sequence ID" value="NZ_QKMR01000036.1"/>
</dbReference>
<proteinExistence type="predicted"/>
<sequence length="275" mass="31387">MKTIICFIKRVIFAVFPFIHSCIANRKIEKQLDNHGDLEIAQPLNVLRAEYERSLKGKDKLEDKAKSNIVAITIAITLIMGASNTISGLLKNPLWFWMPAIAVLLFVVAVIYMIIAGTSAFKLLMDKNVVYYAKADTDDIKDYYINKEGNNKYNLIRNNLINTSFCCIRNALICLFIVFTLTLINQFEFADSITASSMTQFSNTRIYYSNSILQNKNSEKLRLTAEDLIHNYYDLGKLKVGEYTGLIDPQNKVFVKVIRQSDEIICVMSIESFIQ</sequence>
<comment type="caution">
    <text evidence="2">The sequence shown here is derived from an EMBL/GenBank/DDBJ whole genome shotgun (WGS) entry which is preliminary data.</text>
</comment>
<name>A0A318XFE3_9FIRM</name>
<keyword evidence="3" id="KW-1185">Reference proteome</keyword>
<gene>
    <name evidence="2" type="ORF">LY28_03698</name>
</gene>
<dbReference type="Proteomes" id="UP000248132">
    <property type="component" value="Unassembled WGS sequence"/>
</dbReference>
<accession>A0A318XFE3</accession>
<organism evidence="2 3">
    <name type="scientific">Ruminiclostridium sufflavum DSM 19573</name>
    <dbReference type="NCBI Taxonomy" id="1121337"/>
    <lineage>
        <taxon>Bacteria</taxon>
        <taxon>Bacillati</taxon>
        <taxon>Bacillota</taxon>
        <taxon>Clostridia</taxon>
        <taxon>Eubacteriales</taxon>
        <taxon>Oscillospiraceae</taxon>
        <taxon>Ruminiclostridium</taxon>
    </lineage>
</organism>
<keyword evidence="1" id="KW-0472">Membrane</keyword>
<keyword evidence="1" id="KW-1133">Transmembrane helix</keyword>
<evidence type="ECO:0000256" key="1">
    <source>
        <dbReference type="SAM" id="Phobius"/>
    </source>
</evidence>
<feature type="transmembrane region" description="Helical" evidence="1">
    <location>
        <begin position="160"/>
        <end position="184"/>
    </location>
</feature>
<protein>
    <submittedName>
        <fullName evidence="2">Uncharacterized protein</fullName>
    </submittedName>
</protein>
<reference evidence="2 3" key="1">
    <citation type="submission" date="2018-06" db="EMBL/GenBank/DDBJ databases">
        <title>Genomic Encyclopedia of Type Strains, Phase I: the one thousand microbial genomes (KMG-I) project.</title>
        <authorList>
            <person name="Kyrpides N."/>
        </authorList>
    </citation>
    <scope>NUCLEOTIDE SEQUENCE [LARGE SCALE GENOMIC DNA]</scope>
    <source>
        <strain evidence="2 3">DSM 19573</strain>
    </source>
</reference>
<evidence type="ECO:0000313" key="3">
    <source>
        <dbReference type="Proteomes" id="UP000248132"/>
    </source>
</evidence>
<dbReference type="AlphaFoldDB" id="A0A318XFE3"/>
<dbReference type="OrthoDB" id="9816068at2"/>